<dbReference type="SUPFAM" id="SSF52540">
    <property type="entry name" value="P-loop containing nucleoside triphosphate hydrolases"/>
    <property type="match status" value="1"/>
</dbReference>
<dbReference type="Gene3D" id="2.160.20.10">
    <property type="entry name" value="Single-stranded right-handed beta-helix, Pectin lyase-like"/>
    <property type="match status" value="1"/>
</dbReference>
<dbReference type="InterPro" id="IPR006626">
    <property type="entry name" value="PbH1"/>
</dbReference>
<gene>
    <name evidence="5" type="ORF">Atai01_24580</name>
</gene>
<dbReference type="Gene3D" id="3.40.50.300">
    <property type="entry name" value="P-loop containing nucleotide triphosphate hydrolases"/>
    <property type="match status" value="1"/>
</dbReference>
<keyword evidence="3" id="KW-0067">ATP-binding</keyword>
<comment type="caution">
    <text evidence="5">The sequence shown here is derived from an EMBL/GenBank/DDBJ whole genome shotgun (WGS) entry which is preliminary data.</text>
</comment>
<dbReference type="Proteomes" id="UP001165136">
    <property type="component" value="Unassembled WGS sequence"/>
</dbReference>
<sequence>MARNILVSTTQRGAYPTIEDALRAVDAEAVITVAPGEYPATLTIHGGKITIRAADGPGTVVLDNRSTEHALLRTDGTTLVLTDLTLRSAGPVVVLEESTLTMDRCELEGGLGAGLAALDGSRVEVQRSRFIGGTNALVFDDSGGNVVNTEVRDAADDGIIVRVGGNPEIRNSTVRGCGHRGIYVYQSGRPTIEGCEVSQTTDTGISVVGSAPTIRNCSIRDTQGPGIAISAGSQGSVEGCTTANTGEPAIDVAEGAATRIIAGQQGPGHAAGVREEPSEQDSGRVESLLGELDEMVGLAGVKEEVRSVIDEIQVNEWRRAAGLGTGAVSYHLIFAGAPGTGKTSVARIYGKLLAALGVLRRGRFREVSRRDMVGQYIGHTAEKTAALISEALGGVLFIDEAYTLSRAAGAGGNDFGQEAIDMLVKMMEDHRHELVVVVAGYTKEMSEFLDANPGLASRFNKTIEFENYDSPELVLIMRRMAATDDYTLGEDVEAALHEWFAKIDRGPNFGNAREARKLFEAMRKAQSQRLRGLGRMPTVDELRTLVVADVPAL</sequence>
<dbReference type="CDD" id="cd00009">
    <property type="entry name" value="AAA"/>
    <property type="match status" value="1"/>
</dbReference>
<feature type="domain" description="AAA+ ATPase" evidence="4">
    <location>
        <begin position="328"/>
        <end position="469"/>
    </location>
</feature>
<dbReference type="GO" id="GO:0016887">
    <property type="term" value="F:ATP hydrolysis activity"/>
    <property type="evidence" value="ECO:0007669"/>
    <property type="project" value="InterPro"/>
</dbReference>
<accession>A0A9W6QXH6</accession>
<dbReference type="Gene3D" id="1.10.8.60">
    <property type="match status" value="1"/>
</dbReference>
<dbReference type="InterPro" id="IPR011050">
    <property type="entry name" value="Pectin_lyase_fold/virulence"/>
</dbReference>
<evidence type="ECO:0000259" key="4">
    <source>
        <dbReference type="SMART" id="SM00382"/>
    </source>
</evidence>
<dbReference type="SMART" id="SM00710">
    <property type="entry name" value="PbH1"/>
    <property type="match status" value="5"/>
</dbReference>
<dbReference type="InterPro" id="IPR022441">
    <property type="entry name" value="Para_beta_helix_rpt-2"/>
</dbReference>
<dbReference type="InterPro" id="IPR027417">
    <property type="entry name" value="P-loop_NTPase"/>
</dbReference>
<dbReference type="Pfam" id="PF13229">
    <property type="entry name" value="Beta_helix"/>
    <property type="match status" value="1"/>
</dbReference>
<dbReference type="InterPro" id="IPR050773">
    <property type="entry name" value="CbxX/CfxQ_RuBisCO_ESX"/>
</dbReference>
<dbReference type="InterPro" id="IPR039448">
    <property type="entry name" value="Beta_helix"/>
</dbReference>
<dbReference type="PRINTS" id="PR00819">
    <property type="entry name" value="CBXCFQXSUPER"/>
</dbReference>
<dbReference type="NCBIfam" id="TIGR03804">
    <property type="entry name" value="para_beta_helix"/>
    <property type="match status" value="1"/>
</dbReference>
<dbReference type="EMBL" id="BSTI01000005">
    <property type="protein sequence ID" value="GLY65839.1"/>
    <property type="molecule type" value="Genomic_DNA"/>
</dbReference>
<keyword evidence="2" id="KW-0547">Nucleotide-binding</keyword>
<dbReference type="InterPro" id="IPR003959">
    <property type="entry name" value="ATPase_AAA_core"/>
</dbReference>
<dbReference type="Pfam" id="PF00004">
    <property type="entry name" value="AAA"/>
    <property type="match status" value="1"/>
</dbReference>
<dbReference type="InterPro" id="IPR000641">
    <property type="entry name" value="CbxX/CfxQ"/>
</dbReference>
<dbReference type="SMART" id="SM00382">
    <property type="entry name" value="AAA"/>
    <property type="match status" value="1"/>
</dbReference>
<dbReference type="FunFam" id="3.40.50.300:FF:000216">
    <property type="entry name" value="Type VII secretion ATPase EccA"/>
    <property type="match status" value="1"/>
</dbReference>
<dbReference type="InterPro" id="IPR003593">
    <property type="entry name" value="AAA+_ATPase"/>
</dbReference>
<evidence type="ECO:0000313" key="5">
    <source>
        <dbReference type="EMBL" id="GLY65839.1"/>
    </source>
</evidence>
<dbReference type="InterPro" id="IPR041627">
    <property type="entry name" value="AAA_lid_6"/>
</dbReference>
<evidence type="ECO:0000256" key="2">
    <source>
        <dbReference type="ARBA" id="ARBA00022741"/>
    </source>
</evidence>
<dbReference type="GO" id="GO:0005524">
    <property type="term" value="F:ATP binding"/>
    <property type="evidence" value="ECO:0007669"/>
    <property type="project" value="UniProtKB-KW"/>
</dbReference>
<organism evidence="5 6">
    <name type="scientific">Amycolatopsis taiwanensis</name>
    <dbReference type="NCBI Taxonomy" id="342230"/>
    <lineage>
        <taxon>Bacteria</taxon>
        <taxon>Bacillati</taxon>
        <taxon>Actinomycetota</taxon>
        <taxon>Actinomycetes</taxon>
        <taxon>Pseudonocardiales</taxon>
        <taxon>Pseudonocardiaceae</taxon>
        <taxon>Amycolatopsis</taxon>
    </lineage>
</organism>
<reference evidence="5" key="1">
    <citation type="submission" date="2023-03" db="EMBL/GenBank/DDBJ databases">
        <title>Amycolatopsis taiwanensis NBRC 103393.</title>
        <authorList>
            <person name="Ichikawa N."/>
            <person name="Sato H."/>
            <person name="Tonouchi N."/>
        </authorList>
    </citation>
    <scope>NUCLEOTIDE SEQUENCE</scope>
    <source>
        <strain evidence="5">NBRC 103393</strain>
    </source>
</reference>
<comment type="similarity">
    <text evidence="1">Belongs to the CbxX/CfxQ family.</text>
</comment>
<dbReference type="SUPFAM" id="SSF51126">
    <property type="entry name" value="Pectin lyase-like"/>
    <property type="match status" value="1"/>
</dbReference>
<proteinExistence type="inferred from homology"/>
<evidence type="ECO:0000313" key="6">
    <source>
        <dbReference type="Proteomes" id="UP001165136"/>
    </source>
</evidence>
<dbReference type="PANTHER" id="PTHR43392:SF2">
    <property type="entry name" value="AAA-TYPE ATPASE FAMILY PROTEIN _ ANKYRIN REPEAT FAMILY PROTEIN"/>
    <property type="match status" value="1"/>
</dbReference>
<dbReference type="RefSeq" id="WP_285486871.1">
    <property type="nucleotide sequence ID" value="NZ_BSTI01000005.1"/>
</dbReference>
<dbReference type="Pfam" id="PF17866">
    <property type="entry name" value="AAA_lid_6"/>
    <property type="match status" value="1"/>
</dbReference>
<protein>
    <recommendedName>
        <fullName evidence="4">AAA+ ATPase domain-containing protein</fullName>
    </recommendedName>
</protein>
<evidence type="ECO:0000256" key="1">
    <source>
        <dbReference type="ARBA" id="ARBA00010378"/>
    </source>
</evidence>
<name>A0A9W6QXH6_9PSEU</name>
<dbReference type="PANTHER" id="PTHR43392">
    <property type="entry name" value="AAA-TYPE ATPASE FAMILY PROTEIN / ANKYRIN REPEAT FAMILY PROTEIN"/>
    <property type="match status" value="1"/>
</dbReference>
<dbReference type="InterPro" id="IPR012334">
    <property type="entry name" value="Pectin_lyas_fold"/>
</dbReference>
<keyword evidence="6" id="KW-1185">Reference proteome</keyword>
<evidence type="ECO:0000256" key="3">
    <source>
        <dbReference type="ARBA" id="ARBA00022840"/>
    </source>
</evidence>
<dbReference type="AlphaFoldDB" id="A0A9W6QXH6"/>